<accession>A0AB38QYJ9</accession>
<evidence type="ECO:0000256" key="1">
    <source>
        <dbReference type="SAM" id="MobiDB-lite"/>
    </source>
</evidence>
<proteinExistence type="predicted"/>
<dbReference type="EMBL" id="CP063414">
    <property type="protein sequence ID" value="UOE75295.1"/>
    <property type="molecule type" value="Genomic_DNA"/>
</dbReference>
<feature type="region of interest" description="Disordered" evidence="1">
    <location>
        <begin position="58"/>
        <end position="99"/>
    </location>
</feature>
<name>A0AB38QYJ9_PARTM</name>
<feature type="compositionally biased region" description="Acidic residues" evidence="1">
    <location>
        <begin position="58"/>
        <end position="82"/>
    </location>
</feature>
<evidence type="ECO:0000313" key="3">
    <source>
        <dbReference type="Proteomes" id="UP001058458"/>
    </source>
</evidence>
<protein>
    <submittedName>
        <fullName evidence="2">Uncharacterized protein</fullName>
    </submittedName>
</protein>
<dbReference type="RefSeq" id="WP_256832749.1">
    <property type="nucleotide sequence ID" value="NZ_CP063414.1"/>
</dbReference>
<organism evidence="2 3">
    <name type="scientific">Parageobacillus thermoglucosidasius</name>
    <name type="common">Geobacillus thermoglucosidasius</name>
    <dbReference type="NCBI Taxonomy" id="1426"/>
    <lineage>
        <taxon>Bacteria</taxon>
        <taxon>Bacillati</taxon>
        <taxon>Bacillota</taxon>
        <taxon>Bacilli</taxon>
        <taxon>Bacillales</taxon>
        <taxon>Anoxybacillaceae</taxon>
        <taxon>Parageobacillus</taxon>
    </lineage>
</organism>
<evidence type="ECO:0000313" key="2">
    <source>
        <dbReference type="EMBL" id="UOE75295.1"/>
    </source>
</evidence>
<dbReference type="AlphaFoldDB" id="A0AB38QYJ9"/>
<reference evidence="2" key="1">
    <citation type="submission" date="2020-10" db="EMBL/GenBank/DDBJ databases">
        <authorList>
            <person name="Delgado J.A."/>
            <person name="Gonzalez J.M."/>
        </authorList>
    </citation>
    <scope>NUCLEOTIDE SEQUENCE</scope>
    <source>
        <strain evidence="2">23.6</strain>
    </source>
</reference>
<sequence>MNKSALFTFALKQCQTAIANVRCSLFRIKAKRVLKLGLFHILNIRHIRSVDGHMDDAADVDGVDDADGVDGVESDDSNDDNMENDKGNADIVDNDDMDNAGAGNIRQSDTLQIVCRPCPIPPLLFHVLFHAITD</sequence>
<dbReference type="Proteomes" id="UP001058458">
    <property type="component" value="Chromosome"/>
</dbReference>
<gene>
    <name evidence="2" type="ORF">IMI45_13310</name>
</gene>